<organism evidence="1 2">
    <name type="scientific">Austropuccinia psidii MF-1</name>
    <dbReference type="NCBI Taxonomy" id="1389203"/>
    <lineage>
        <taxon>Eukaryota</taxon>
        <taxon>Fungi</taxon>
        <taxon>Dikarya</taxon>
        <taxon>Basidiomycota</taxon>
        <taxon>Pucciniomycotina</taxon>
        <taxon>Pucciniomycetes</taxon>
        <taxon>Pucciniales</taxon>
        <taxon>Sphaerophragmiaceae</taxon>
        <taxon>Austropuccinia</taxon>
    </lineage>
</organism>
<comment type="caution">
    <text evidence="1">The sequence shown here is derived from an EMBL/GenBank/DDBJ whole genome shotgun (WGS) entry which is preliminary data.</text>
</comment>
<sequence length="107" mass="11904">MSGHWLLWEPSTNKMVQSASIIFPQFQSSTKSSKPAAKGFLEHVVNTMSLGEVPMECFFAAENQEINSLILVKDVSIPKHLGQALLGPHHKKWRQACIAKLDQMSGK</sequence>
<protein>
    <submittedName>
        <fullName evidence="1">Uncharacterized protein</fullName>
    </submittedName>
</protein>
<keyword evidence="2" id="KW-1185">Reference proteome</keyword>
<name>A0A9Q3CFW0_9BASI</name>
<dbReference type="EMBL" id="AVOT02006531">
    <property type="protein sequence ID" value="MBW0481815.1"/>
    <property type="molecule type" value="Genomic_DNA"/>
</dbReference>
<dbReference type="AlphaFoldDB" id="A0A9Q3CFW0"/>
<evidence type="ECO:0000313" key="2">
    <source>
        <dbReference type="Proteomes" id="UP000765509"/>
    </source>
</evidence>
<proteinExistence type="predicted"/>
<evidence type="ECO:0000313" key="1">
    <source>
        <dbReference type="EMBL" id="MBW0481815.1"/>
    </source>
</evidence>
<gene>
    <name evidence="1" type="ORF">O181_021530</name>
</gene>
<accession>A0A9Q3CFW0</accession>
<dbReference type="OrthoDB" id="2640446at2759"/>
<dbReference type="Proteomes" id="UP000765509">
    <property type="component" value="Unassembled WGS sequence"/>
</dbReference>
<reference evidence="1" key="1">
    <citation type="submission" date="2021-03" db="EMBL/GenBank/DDBJ databases">
        <title>Draft genome sequence of rust myrtle Austropuccinia psidii MF-1, a brazilian biotype.</title>
        <authorList>
            <person name="Quecine M.C."/>
            <person name="Pachon D.M.R."/>
            <person name="Bonatelli M.L."/>
            <person name="Correr F.H."/>
            <person name="Franceschini L.M."/>
            <person name="Leite T.F."/>
            <person name="Margarido G.R.A."/>
            <person name="Almeida C.A."/>
            <person name="Ferrarezi J.A."/>
            <person name="Labate C.A."/>
        </authorList>
    </citation>
    <scope>NUCLEOTIDE SEQUENCE</scope>
    <source>
        <strain evidence="1">MF-1</strain>
    </source>
</reference>